<reference evidence="2" key="1">
    <citation type="submission" date="2022-07" db="EMBL/GenBank/DDBJ databases">
        <title>Evaluation of T. orientalis genome assembly methods using nanopore sequencing and analysis of variation between genomes.</title>
        <authorList>
            <person name="Yam J."/>
            <person name="Micallef M.L."/>
            <person name="Liu M."/>
            <person name="Djordjevic S.P."/>
            <person name="Bogema D.R."/>
            <person name="Jenkins C."/>
        </authorList>
    </citation>
    <scope>NUCLEOTIDE SEQUENCE</scope>
    <source>
        <strain evidence="2">Fish Creek</strain>
    </source>
</reference>
<sequence>MEFSTQPELIVIKETEIRTVVRGSGAVVLWYYFNFHIKDHTFWSPEQIREHKEKQHKAEIEVNDAKGLLDMITEFIMKKLGIENEEQKEEALKKELKEHLKLEDKQPQPPPKPSGCTNALCEDCKLRVGKDGVFTLISPLMMYWGINPYMSFLFPEAILMDSQFQVSKKSLVVFYVLSGQEYP</sequence>
<accession>A0A976XJF3</accession>
<evidence type="ECO:0000313" key="2">
    <source>
        <dbReference type="EMBL" id="UVC54395.1"/>
    </source>
</evidence>
<proteinExistence type="predicted"/>
<dbReference type="AlphaFoldDB" id="A0A976XJF3"/>
<dbReference type="EMBL" id="CP056067">
    <property type="protein sequence ID" value="UVC54395.1"/>
    <property type="molecule type" value="Genomic_DNA"/>
</dbReference>
<evidence type="ECO:0000256" key="1">
    <source>
        <dbReference type="SAM" id="Coils"/>
    </source>
</evidence>
<dbReference type="Proteomes" id="UP000244803">
    <property type="component" value="Chromosome 4"/>
</dbReference>
<evidence type="ECO:0000313" key="3">
    <source>
        <dbReference type="Proteomes" id="UP000244803"/>
    </source>
</evidence>
<organism evidence="2 3">
    <name type="scientific">Theileria orientalis</name>
    <dbReference type="NCBI Taxonomy" id="68886"/>
    <lineage>
        <taxon>Eukaryota</taxon>
        <taxon>Sar</taxon>
        <taxon>Alveolata</taxon>
        <taxon>Apicomplexa</taxon>
        <taxon>Aconoidasida</taxon>
        <taxon>Piroplasmida</taxon>
        <taxon>Theileriidae</taxon>
        <taxon>Theileria</taxon>
    </lineage>
</organism>
<name>A0A976XJF3_THEOR</name>
<protein>
    <submittedName>
        <fullName evidence="2">Uncharacterized protein</fullName>
    </submittedName>
</protein>
<keyword evidence="1" id="KW-0175">Coiled coil</keyword>
<feature type="coiled-coil region" evidence="1">
    <location>
        <begin position="48"/>
        <end position="105"/>
    </location>
</feature>
<gene>
    <name evidence="2" type="ORF">MACJ_003937</name>
</gene>